<name>A0A2R6A9X9_9ARCH</name>
<dbReference type="InterPro" id="IPR015421">
    <property type="entry name" value="PyrdxlP-dep_Trfase_major"/>
</dbReference>
<proteinExistence type="predicted"/>
<evidence type="ECO:0000259" key="5">
    <source>
        <dbReference type="Pfam" id="PF00155"/>
    </source>
</evidence>
<dbReference type="InterPro" id="IPR015424">
    <property type="entry name" value="PyrdxlP-dep_Trfase"/>
</dbReference>
<keyword evidence="3" id="KW-0808">Transferase</keyword>
<dbReference type="SUPFAM" id="SSF53383">
    <property type="entry name" value="PLP-dependent transferases"/>
    <property type="match status" value="1"/>
</dbReference>
<feature type="domain" description="Aminotransferase class I/classII large" evidence="5">
    <location>
        <begin position="33"/>
        <end position="373"/>
    </location>
</feature>
<dbReference type="Proteomes" id="UP000240880">
    <property type="component" value="Unassembled WGS sequence"/>
</dbReference>
<dbReference type="InterPro" id="IPR015422">
    <property type="entry name" value="PyrdxlP-dep_Trfase_small"/>
</dbReference>
<dbReference type="PANTHER" id="PTHR42790:SF19">
    <property type="entry name" value="KYNURENINE_ALPHA-AMINOADIPATE AMINOTRANSFERASE, MITOCHONDRIAL"/>
    <property type="match status" value="1"/>
</dbReference>
<dbReference type="GO" id="GO:1901605">
    <property type="term" value="P:alpha-amino acid metabolic process"/>
    <property type="evidence" value="ECO:0007669"/>
    <property type="project" value="TreeGrafter"/>
</dbReference>
<comment type="caution">
    <text evidence="6">The sequence shown here is derived from an EMBL/GenBank/DDBJ whole genome shotgun (WGS) entry which is preliminary data.</text>
</comment>
<dbReference type="Gene3D" id="3.90.1150.10">
    <property type="entry name" value="Aspartate Aminotransferase, domain 1"/>
    <property type="match status" value="1"/>
</dbReference>
<evidence type="ECO:0000256" key="4">
    <source>
        <dbReference type="ARBA" id="ARBA00022898"/>
    </source>
</evidence>
<dbReference type="EMBL" id="NEXC01000034">
    <property type="protein sequence ID" value="PSN83159.1"/>
    <property type="molecule type" value="Genomic_DNA"/>
</dbReference>
<comment type="cofactor">
    <cofactor evidence="1">
        <name>pyridoxal 5'-phosphate</name>
        <dbReference type="ChEBI" id="CHEBI:597326"/>
    </cofactor>
</comment>
<dbReference type="InterPro" id="IPR050859">
    <property type="entry name" value="Class-I_PLP-dep_aminotransf"/>
</dbReference>
<keyword evidence="2" id="KW-0032">Aminotransferase</keyword>
<evidence type="ECO:0000313" key="6">
    <source>
        <dbReference type="EMBL" id="PSN83159.1"/>
    </source>
</evidence>
<keyword evidence="4" id="KW-0663">Pyridoxal phosphate</keyword>
<dbReference type="Pfam" id="PF00155">
    <property type="entry name" value="Aminotran_1_2"/>
    <property type="match status" value="1"/>
</dbReference>
<dbReference type="Gene3D" id="3.40.640.10">
    <property type="entry name" value="Type I PLP-dependent aspartate aminotransferase-like (Major domain)"/>
    <property type="match status" value="1"/>
</dbReference>
<sequence>MFLRNKACVFSEKALKIELSPIERIMERVTSETINLAGGSPDPEVIPVQEIKHAFEEVVAEWGASAFFYPGAGGLEELRKQIRSYASYLGVAGGDVAVTSGAQHALTLLCASLLSGEAFAHENPTFVEGMNPFLFYGGLSLPIRVDQNGLVVEELEARVKSNKPKLVYTVPLCHNPTGVNMSEQRRKKLVELAEKFDFFVVEDDPYRPISEKQPTPLYNFSQERVIYVGSLSKALAPGLRIGFIITKNQELLQRVKALEQMDFSTSTSNQLLASRLLKKGVVTQRLQALREHYKQKMRILVESLKRHQIPLVFEPQGGFFALIDAKKHAEQVAHEALKKGVAVVPAKPFYFDGTGQTHLRISVGPVPKQKIDEGVWILSKVLKR</sequence>
<dbReference type="CDD" id="cd00609">
    <property type="entry name" value="AAT_like"/>
    <property type="match status" value="1"/>
</dbReference>
<protein>
    <recommendedName>
        <fullName evidence="5">Aminotransferase class I/classII large domain-containing protein</fullName>
    </recommendedName>
</protein>
<accession>A0A2R6A9X9</accession>
<evidence type="ECO:0000313" key="7">
    <source>
        <dbReference type="Proteomes" id="UP000240880"/>
    </source>
</evidence>
<dbReference type="AlphaFoldDB" id="A0A2R6A9X9"/>
<evidence type="ECO:0000256" key="1">
    <source>
        <dbReference type="ARBA" id="ARBA00001933"/>
    </source>
</evidence>
<evidence type="ECO:0000256" key="2">
    <source>
        <dbReference type="ARBA" id="ARBA00022576"/>
    </source>
</evidence>
<dbReference type="GO" id="GO:0030170">
    <property type="term" value="F:pyridoxal phosphate binding"/>
    <property type="evidence" value="ECO:0007669"/>
    <property type="project" value="InterPro"/>
</dbReference>
<dbReference type="PANTHER" id="PTHR42790">
    <property type="entry name" value="AMINOTRANSFERASE"/>
    <property type="match status" value="1"/>
</dbReference>
<evidence type="ECO:0000256" key="3">
    <source>
        <dbReference type="ARBA" id="ARBA00022679"/>
    </source>
</evidence>
<organism evidence="6 7">
    <name type="scientific">Candidatus Marsarchaeota G1 archaeon OSP_D</name>
    <dbReference type="NCBI Taxonomy" id="1978155"/>
    <lineage>
        <taxon>Archaea</taxon>
        <taxon>Candidatus Marsarchaeota</taxon>
        <taxon>Candidatus Marsarchaeota group 1</taxon>
    </lineage>
</organism>
<dbReference type="GO" id="GO:0008483">
    <property type="term" value="F:transaminase activity"/>
    <property type="evidence" value="ECO:0007669"/>
    <property type="project" value="UniProtKB-KW"/>
</dbReference>
<dbReference type="InterPro" id="IPR004839">
    <property type="entry name" value="Aminotransferase_I/II_large"/>
</dbReference>
<gene>
    <name evidence="6" type="ORF">B9Q01_05670</name>
</gene>
<reference evidence="6 7" key="1">
    <citation type="submission" date="2017-04" db="EMBL/GenBank/DDBJ databases">
        <title>Novel microbial lineages endemic to geothermal iron-oxide mats fill important gaps in the evolutionary history of Archaea.</title>
        <authorList>
            <person name="Jay Z.J."/>
            <person name="Beam J.P."/>
            <person name="Dlakic M."/>
            <person name="Rusch D.B."/>
            <person name="Kozubal M.A."/>
            <person name="Inskeep W.P."/>
        </authorList>
    </citation>
    <scope>NUCLEOTIDE SEQUENCE [LARGE SCALE GENOMIC DNA]</scope>
    <source>
        <strain evidence="6">OSP_D</strain>
    </source>
</reference>